<reference evidence="2 3" key="1">
    <citation type="journal article" date="2015" name="Stand. Genomic Sci.">
        <title>Complete genome sequence and description of Salinispira pacifica gen. nov., sp. nov., a novel spirochaete isolated form a hypersaline microbial mat.</title>
        <authorList>
            <person name="Ben Hania W."/>
            <person name="Joseph M."/>
            <person name="Schumann P."/>
            <person name="Bunk B."/>
            <person name="Fiebig A."/>
            <person name="Sproer C."/>
            <person name="Klenk H.P."/>
            <person name="Fardeau M.L."/>
            <person name="Spring S."/>
        </authorList>
    </citation>
    <scope>NUCLEOTIDE SEQUENCE [LARGE SCALE GENOMIC DNA]</scope>
    <source>
        <strain evidence="2 3">L21-RPul-D2</strain>
    </source>
</reference>
<evidence type="ECO:0000313" key="3">
    <source>
        <dbReference type="Proteomes" id="UP000018680"/>
    </source>
</evidence>
<feature type="transmembrane region" description="Helical" evidence="1">
    <location>
        <begin position="12"/>
        <end position="40"/>
    </location>
</feature>
<dbReference type="STRING" id="1307761.L21SP2_0342"/>
<dbReference type="OrthoDB" id="9796672at2"/>
<evidence type="ECO:0000313" key="2">
    <source>
        <dbReference type="EMBL" id="AHC13778.1"/>
    </source>
</evidence>
<keyword evidence="3" id="KW-1185">Reference proteome</keyword>
<name>V5WD73_9SPIO</name>
<dbReference type="RefSeq" id="WP_024266711.1">
    <property type="nucleotide sequence ID" value="NC_023035.1"/>
</dbReference>
<evidence type="ECO:0000256" key="1">
    <source>
        <dbReference type="SAM" id="Phobius"/>
    </source>
</evidence>
<dbReference type="GO" id="GO:0008654">
    <property type="term" value="P:phospholipid biosynthetic process"/>
    <property type="evidence" value="ECO:0007669"/>
    <property type="project" value="InterPro"/>
</dbReference>
<dbReference type="Gene3D" id="1.20.120.1760">
    <property type="match status" value="1"/>
</dbReference>
<feature type="transmembrane region" description="Helical" evidence="1">
    <location>
        <begin position="238"/>
        <end position="259"/>
    </location>
</feature>
<feature type="transmembrane region" description="Helical" evidence="1">
    <location>
        <begin position="149"/>
        <end position="165"/>
    </location>
</feature>
<sequence length="277" mass="31225">MASATFHQQDRLTGSIALSLVTLFIIHLAVSIVVTIQLGLPLRDSLAFSAILFIHHLAIMLILSHMLHFFVYTGSGTALHRINIPIFITLCRLTSLPVIIYLIILLEEHSVLELLIAYTVFAFITDFLDGNISRRMKQTTKIGAYLDSISDYAVLISISIAYIIYELLPDWFFILVMLRLFFQWAAAAVMTVMHQKMQEHSSSLLAKASIFGIMTMYAAALIRFIPALSAYSGEIISVLEWIVSPVLVLSLIEKIYHFIFDLRNALRSKSDRSNPDT</sequence>
<dbReference type="InterPro" id="IPR000462">
    <property type="entry name" value="CDP-OH_P_trans"/>
</dbReference>
<dbReference type="KEGG" id="slr:L21SP2_0342"/>
<feature type="transmembrane region" description="Helical" evidence="1">
    <location>
        <begin position="46"/>
        <end position="72"/>
    </location>
</feature>
<feature type="transmembrane region" description="Helical" evidence="1">
    <location>
        <begin position="110"/>
        <end position="128"/>
    </location>
</feature>
<protein>
    <submittedName>
        <fullName evidence="2">CDP-alcohol phosphatidyltransferase</fullName>
    </submittedName>
</protein>
<dbReference type="GO" id="GO:0016780">
    <property type="term" value="F:phosphotransferase activity, for other substituted phosphate groups"/>
    <property type="evidence" value="ECO:0007669"/>
    <property type="project" value="InterPro"/>
</dbReference>
<dbReference type="eggNOG" id="COG0558">
    <property type="taxonomic scope" value="Bacteria"/>
</dbReference>
<keyword evidence="1" id="KW-1133">Transmembrane helix</keyword>
<dbReference type="Pfam" id="PF01066">
    <property type="entry name" value="CDP-OH_P_transf"/>
    <property type="match status" value="1"/>
</dbReference>
<proteinExistence type="predicted"/>
<keyword evidence="2" id="KW-0808">Transferase</keyword>
<feature type="transmembrane region" description="Helical" evidence="1">
    <location>
        <begin position="204"/>
        <end position="226"/>
    </location>
</feature>
<keyword evidence="1" id="KW-0472">Membrane</keyword>
<accession>V5WD73</accession>
<dbReference type="GO" id="GO:0016020">
    <property type="term" value="C:membrane"/>
    <property type="evidence" value="ECO:0007669"/>
    <property type="project" value="InterPro"/>
</dbReference>
<feature type="transmembrane region" description="Helical" evidence="1">
    <location>
        <begin position="84"/>
        <end position="104"/>
    </location>
</feature>
<dbReference type="EMBL" id="CP006939">
    <property type="protein sequence ID" value="AHC13778.1"/>
    <property type="molecule type" value="Genomic_DNA"/>
</dbReference>
<gene>
    <name evidence="2" type="ORF">L21SP2_0342</name>
</gene>
<organism evidence="2 3">
    <name type="scientific">Salinispira pacifica</name>
    <dbReference type="NCBI Taxonomy" id="1307761"/>
    <lineage>
        <taxon>Bacteria</taxon>
        <taxon>Pseudomonadati</taxon>
        <taxon>Spirochaetota</taxon>
        <taxon>Spirochaetia</taxon>
        <taxon>Spirochaetales</taxon>
        <taxon>Spirochaetaceae</taxon>
        <taxon>Salinispira</taxon>
    </lineage>
</organism>
<dbReference type="HOGENOM" id="CLU_1004337_0_0_12"/>
<dbReference type="AlphaFoldDB" id="V5WD73"/>
<dbReference type="Proteomes" id="UP000018680">
    <property type="component" value="Chromosome"/>
</dbReference>
<feature type="transmembrane region" description="Helical" evidence="1">
    <location>
        <begin position="171"/>
        <end position="192"/>
    </location>
</feature>
<dbReference type="InterPro" id="IPR043130">
    <property type="entry name" value="CDP-OH_PTrfase_TM_dom"/>
</dbReference>
<keyword evidence="1" id="KW-0812">Transmembrane</keyword>